<keyword evidence="11" id="KW-0282">Flagellum</keyword>
<sequence>MASDLLSIAASGARAARAALDVTAQNIANASSEGYVRRSVSISEVSAAGGQNRLGDISLSGARVSGIDRNADMFRQAEVRRTGSDLARANTELGGLENIEAAVEQSGVYDSIVEFEAALQQLSADPGNPSLRAAVLAGADTLANKFNIAVDSLGAAGEGLRFDAAASVEQANVFGEELARVNLRLARASEGSSDRATLLDQRDTLLEKMSGIVDISTTFAADGTVTVATGGETLVSGGQSAALAMTTAGDGTIAFQVGGAPIAPRGGSLAGAALALESARDVQGRLDVLADQIAGAVNAAQANGVAFDGSPGQPIFAGSGAAGIRVVATQGSAIATAPAGSPAGSIDGSNLAALRQALDGADVAGSANGLLFDVSSAVSGRTVTRDALDAIAASARISLEQQAGVDLDTEAANLMRFQQAFQASGRAMQVASDVFDTIVGLR</sequence>
<evidence type="ECO:0000259" key="9">
    <source>
        <dbReference type="Pfam" id="PF06429"/>
    </source>
</evidence>
<evidence type="ECO:0000256" key="2">
    <source>
        <dbReference type="ARBA" id="ARBA00004613"/>
    </source>
</evidence>
<dbReference type="RefSeq" id="WP_160734287.1">
    <property type="nucleotide sequence ID" value="NZ_WTYO01000006.1"/>
</dbReference>
<keyword evidence="11" id="KW-0966">Cell projection</keyword>
<dbReference type="Proteomes" id="UP000444401">
    <property type="component" value="Unassembled WGS sequence"/>
</dbReference>
<feature type="domain" description="Flagellar basal-body/hook protein C-terminal" evidence="9">
    <location>
        <begin position="402"/>
        <end position="439"/>
    </location>
</feature>
<evidence type="ECO:0000259" key="8">
    <source>
        <dbReference type="Pfam" id="PF00460"/>
    </source>
</evidence>
<keyword evidence="11" id="KW-0969">Cilium</keyword>
<comment type="similarity">
    <text evidence="3 7">Belongs to the flagella basal body rod proteins family.</text>
</comment>
<dbReference type="PANTHER" id="PTHR30033">
    <property type="entry name" value="FLAGELLAR HOOK-ASSOCIATED PROTEIN 1"/>
    <property type="match status" value="1"/>
</dbReference>
<dbReference type="SUPFAM" id="SSF64518">
    <property type="entry name" value="Phase 1 flagellin"/>
    <property type="match status" value="1"/>
</dbReference>
<dbReference type="Pfam" id="PF22638">
    <property type="entry name" value="FlgK_D1"/>
    <property type="match status" value="1"/>
</dbReference>
<proteinExistence type="inferred from homology"/>
<evidence type="ECO:0000256" key="4">
    <source>
        <dbReference type="ARBA" id="ARBA00016244"/>
    </source>
</evidence>
<feature type="domain" description="Flagellar basal body rod protein N-terminal" evidence="8">
    <location>
        <begin position="7"/>
        <end position="35"/>
    </location>
</feature>
<dbReference type="InterPro" id="IPR002371">
    <property type="entry name" value="FlgK"/>
</dbReference>
<accession>A0ABW9UZQ5</accession>
<gene>
    <name evidence="7 11" type="primary">flgK</name>
    <name evidence="11" type="ORF">GRI72_12645</name>
</gene>
<dbReference type="Pfam" id="PF06429">
    <property type="entry name" value="Flg_bbr_C"/>
    <property type="match status" value="1"/>
</dbReference>
<dbReference type="InterPro" id="IPR001444">
    <property type="entry name" value="Flag_bb_rod_N"/>
</dbReference>
<keyword evidence="12" id="KW-1185">Reference proteome</keyword>
<protein>
    <recommendedName>
        <fullName evidence="4 7">Flagellar hook-associated protein 1</fullName>
        <shortName evidence="7">HAP1</shortName>
    </recommendedName>
</protein>
<keyword evidence="5 7" id="KW-0964">Secreted</keyword>
<evidence type="ECO:0000256" key="1">
    <source>
        <dbReference type="ARBA" id="ARBA00004117"/>
    </source>
</evidence>
<name>A0ABW9UZQ5_9SPHN</name>
<evidence type="ECO:0000256" key="7">
    <source>
        <dbReference type="RuleBase" id="RU362065"/>
    </source>
</evidence>
<dbReference type="EMBL" id="WTYO01000006">
    <property type="protein sequence ID" value="MXO69668.1"/>
    <property type="molecule type" value="Genomic_DNA"/>
</dbReference>
<dbReference type="NCBIfam" id="TIGR02492">
    <property type="entry name" value="flgK_ends"/>
    <property type="match status" value="1"/>
</dbReference>
<comment type="caution">
    <text evidence="11">The sequence shown here is derived from an EMBL/GenBank/DDBJ whole genome shotgun (WGS) entry which is preliminary data.</text>
</comment>
<comment type="subcellular location">
    <subcellularLocation>
        <location evidence="1">Bacterial flagellum basal body</location>
    </subcellularLocation>
    <subcellularLocation>
        <location evidence="2 7">Secreted</location>
    </subcellularLocation>
</comment>
<organism evidence="11 12">
    <name type="scientific">Pelagerythrobacter marinus</name>
    <dbReference type="NCBI Taxonomy" id="538382"/>
    <lineage>
        <taxon>Bacteria</taxon>
        <taxon>Pseudomonadati</taxon>
        <taxon>Pseudomonadota</taxon>
        <taxon>Alphaproteobacteria</taxon>
        <taxon>Sphingomonadales</taxon>
        <taxon>Erythrobacteraceae</taxon>
        <taxon>Pelagerythrobacter</taxon>
    </lineage>
</organism>
<evidence type="ECO:0000313" key="11">
    <source>
        <dbReference type="EMBL" id="MXO69668.1"/>
    </source>
</evidence>
<dbReference type="PANTHER" id="PTHR30033:SF2">
    <property type="entry name" value="FLAGELLAR HOOK PROTEIN"/>
    <property type="match status" value="1"/>
</dbReference>
<evidence type="ECO:0000256" key="6">
    <source>
        <dbReference type="ARBA" id="ARBA00023143"/>
    </source>
</evidence>
<dbReference type="InterPro" id="IPR053927">
    <property type="entry name" value="FlgK_helical"/>
</dbReference>
<reference evidence="11 12" key="1">
    <citation type="submission" date="2019-12" db="EMBL/GenBank/DDBJ databases">
        <title>Genomic-based taxomic classification of the family Erythrobacteraceae.</title>
        <authorList>
            <person name="Xu L."/>
        </authorList>
    </citation>
    <scope>NUCLEOTIDE SEQUENCE [LARGE SCALE GENOMIC DNA]</scope>
    <source>
        <strain evidence="11 12">H32</strain>
    </source>
</reference>
<dbReference type="Pfam" id="PF00460">
    <property type="entry name" value="Flg_bb_rod"/>
    <property type="match status" value="1"/>
</dbReference>
<keyword evidence="6 7" id="KW-0975">Bacterial flagellum</keyword>
<evidence type="ECO:0000256" key="5">
    <source>
        <dbReference type="ARBA" id="ARBA00022525"/>
    </source>
</evidence>
<dbReference type="InterPro" id="IPR010930">
    <property type="entry name" value="Flg_bb/hook_C_dom"/>
</dbReference>
<feature type="domain" description="Flagellar hook-associated protein FlgK helical" evidence="10">
    <location>
        <begin position="96"/>
        <end position="316"/>
    </location>
</feature>
<evidence type="ECO:0000313" key="12">
    <source>
        <dbReference type="Proteomes" id="UP000444401"/>
    </source>
</evidence>
<evidence type="ECO:0000259" key="10">
    <source>
        <dbReference type="Pfam" id="PF22638"/>
    </source>
</evidence>
<dbReference type="PRINTS" id="PR01005">
    <property type="entry name" value="FLGHOOKAP1"/>
</dbReference>
<evidence type="ECO:0000256" key="3">
    <source>
        <dbReference type="ARBA" id="ARBA00009677"/>
    </source>
</evidence>